<evidence type="ECO:0000256" key="6">
    <source>
        <dbReference type="SAM" id="Phobius"/>
    </source>
</evidence>
<evidence type="ECO:0000256" key="3">
    <source>
        <dbReference type="ARBA" id="ARBA00022692"/>
    </source>
</evidence>
<dbReference type="AlphaFoldDB" id="M0A1Q5"/>
<evidence type="ECO:0000256" key="4">
    <source>
        <dbReference type="ARBA" id="ARBA00022989"/>
    </source>
</evidence>
<dbReference type="GO" id="GO:0005886">
    <property type="term" value="C:plasma membrane"/>
    <property type="evidence" value="ECO:0007669"/>
    <property type="project" value="UniProtKB-SubCell"/>
</dbReference>
<feature type="transmembrane region" description="Helical" evidence="6">
    <location>
        <begin position="110"/>
        <end position="130"/>
    </location>
</feature>
<feature type="transmembrane region" description="Helical" evidence="6">
    <location>
        <begin position="64"/>
        <end position="89"/>
    </location>
</feature>
<evidence type="ECO:0000313" key="8">
    <source>
        <dbReference type="Proteomes" id="UP000011648"/>
    </source>
</evidence>
<proteinExistence type="predicted"/>
<evidence type="ECO:0000256" key="5">
    <source>
        <dbReference type="ARBA" id="ARBA00023136"/>
    </source>
</evidence>
<dbReference type="Proteomes" id="UP000011648">
    <property type="component" value="Unassembled WGS sequence"/>
</dbReference>
<keyword evidence="3 6" id="KW-0812">Transmembrane</keyword>
<dbReference type="STRING" id="1230458.C484_09751"/>
<keyword evidence="5 6" id="KW-0472">Membrane</keyword>
<organism evidence="7 8">
    <name type="scientific">Natrialba taiwanensis DSM 12281</name>
    <dbReference type="NCBI Taxonomy" id="1230458"/>
    <lineage>
        <taxon>Archaea</taxon>
        <taxon>Methanobacteriati</taxon>
        <taxon>Methanobacteriota</taxon>
        <taxon>Stenosarchaea group</taxon>
        <taxon>Halobacteria</taxon>
        <taxon>Halobacteriales</taxon>
        <taxon>Natrialbaceae</taxon>
        <taxon>Natrialba</taxon>
    </lineage>
</organism>
<dbReference type="OrthoDB" id="170340at2157"/>
<sequence length="149" mass="15516">MNDSLTPPPEAYEQPVYAVFRVLVGLLFFQHGAQKLLGLFGGVDGSGATASLTSMYGVAGVVELLGGLLIALGVLTRVVAIVTAGQMAVAQYLQHLPEGLVPIQNGGELGLLYIAAFLALIAYGSGRYSLDALLFDRDSATESRVSVSS</sequence>
<evidence type="ECO:0000313" key="7">
    <source>
        <dbReference type="EMBL" id="ELY92261.1"/>
    </source>
</evidence>
<reference evidence="7 8" key="1">
    <citation type="journal article" date="2014" name="PLoS Genet.">
        <title>Phylogenetically driven sequencing of extremely halophilic archaea reveals strategies for static and dynamic osmo-response.</title>
        <authorList>
            <person name="Becker E.A."/>
            <person name="Seitzer P.M."/>
            <person name="Tritt A."/>
            <person name="Larsen D."/>
            <person name="Krusor M."/>
            <person name="Yao A.I."/>
            <person name="Wu D."/>
            <person name="Madern D."/>
            <person name="Eisen J.A."/>
            <person name="Darling A.E."/>
            <person name="Facciotti M.T."/>
        </authorList>
    </citation>
    <scope>NUCLEOTIDE SEQUENCE [LARGE SCALE GENOMIC DNA]</scope>
    <source>
        <strain evidence="7 8">DSM 12281</strain>
    </source>
</reference>
<evidence type="ECO:0000256" key="1">
    <source>
        <dbReference type="ARBA" id="ARBA00004651"/>
    </source>
</evidence>
<dbReference type="EMBL" id="AOIL01000032">
    <property type="protein sequence ID" value="ELY92261.1"/>
    <property type="molecule type" value="Genomic_DNA"/>
</dbReference>
<dbReference type="InterPro" id="IPR032808">
    <property type="entry name" value="DoxX"/>
</dbReference>
<keyword evidence="4 6" id="KW-1133">Transmembrane helix</keyword>
<dbReference type="PANTHER" id="PTHR33452">
    <property type="entry name" value="OXIDOREDUCTASE CATD-RELATED"/>
    <property type="match status" value="1"/>
</dbReference>
<keyword evidence="8" id="KW-1185">Reference proteome</keyword>
<comment type="subcellular location">
    <subcellularLocation>
        <location evidence="1">Cell membrane</location>
        <topology evidence="1">Multi-pass membrane protein</topology>
    </subcellularLocation>
</comment>
<gene>
    <name evidence="7" type="ORF">C484_09751</name>
</gene>
<protein>
    <submittedName>
        <fullName evidence="7">DoxX family protein</fullName>
    </submittedName>
</protein>
<dbReference type="PANTHER" id="PTHR33452:SF4">
    <property type="entry name" value="BLL4328 PROTEIN"/>
    <property type="match status" value="1"/>
</dbReference>
<name>M0A1Q5_9EURY</name>
<dbReference type="RefSeq" id="WP_006825707.1">
    <property type="nucleotide sequence ID" value="NZ_AOIL01000032.1"/>
</dbReference>
<dbReference type="Pfam" id="PF07681">
    <property type="entry name" value="DoxX"/>
    <property type="match status" value="1"/>
</dbReference>
<dbReference type="InterPro" id="IPR051907">
    <property type="entry name" value="DoxX-like_oxidoreductase"/>
</dbReference>
<evidence type="ECO:0000256" key="2">
    <source>
        <dbReference type="ARBA" id="ARBA00022475"/>
    </source>
</evidence>
<dbReference type="PATRIC" id="fig|1230458.4.peg.1957"/>
<keyword evidence="2" id="KW-1003">Cell membrane</keyword>
<accession>M0A1Q5</accession>
<comment type="caution">
    <text evidence="7">The sequence shown here is derived from an EMBL/GenBank/DDBJ whole genome shotgun (WGS) entry which is preliminary data.</text>
</comment>